<comment type="subcellular location">
    <subcellularLocation>
        <location evidence="1">Nucleus</location>
    </subcellularLocation>
</comment>
<protein>
    <submittedName>
        <fullName evidence="6">Nuclear pore complex protein Nup205</fullName>
    </submittedName>
</protein>
<comment type="similarity">
    <text evidence="2">Belongs to the NUP186/NUP192/NUP205 family.</text>
</comment>
<evidence type="ECO:0000256" key="1">
    <source>
        <dbReference type="ARBA" id="ARBA00004123"/>
    </source>
</evidence>
<dbReference type="GO" id="GO:0044611">
    <property type="term" value="C:nuclear pore inner ring"/>
    <property type="evidence" value="ECO:0007669"/>
    <property type="project" value="TreeGrafter"/>
</dbReference>
<proteinExistence type="inferred from homology"/>
<dbReference type="InterPro" id="IPR021827">
    <property type="entry name" value="Nup186/Nup192/Nup205"/>
</dbReference>
<dbReference type="Proteomes" id="UP000694867">
    <property type="component" value="Unplaced"/>
</dbReference>
<dbReference type="Pfam" id="PF11894">
    <property type="entry name" value="Nup192"/>
    <property type="match status" value="1"/>
</dbReference>
<keyword evidence="3" id="KW-0813">Transport</keyword>
<dbReference type="PANTHER" id="PTHR31344">
    <property type="entry name" value="NUCLEAR PORE COMPLEX PROTEIN NUP205"/>
    <property type="match status" value="1"/>
</dbReference>
<dbReference type="RefSeq" id="XP_003741378.1">
    <property type="nucleotide sequence ID" value="XM_003741330.3"/>
</dbReference>
<evidence type="ECO:0000313" key="6">
    <source>
        <dbReference type="RefSeq" id="XP_003741378.1"/>
    </source>
</evidence>
<gene>
    <name evidence="6" type="primary">LOC100905378</name>
</gene>
<organism evidence="5 6">
    <name type="scientific">Galendromus occidentalis</name>
    <name type="common">western predatory mite</name>
    <dbReference type="NCBI Taxonomy" id="34638"/>
    <lineage>
        <taxon>Eukaryota</taxon>
        <taxon>Metazoa</taxon>
        <taxon>Ecdysozoa</taxon>
        <taxon>Arthropoda</taxon>
        <taxon>Chelicerata</taxon>
        <taxon>Arachnida</taxon>
        <taxon>Acari</taxon>
        <taxon>Parasitiformes</taxon>
        <taxon>Mesostigmata</taxon>
        <taxon>Gamasina</taxon>
        <taxon>Phytoseioidea</taxon>
        <taxon>Phytoseiidae</taxon>
        <taxon>Typhlodrominae</taxon>
        <taxon>Galendromus</taxon>
    </lineage>
</organism>
<accession>A0AAJ6QR93</accession>
<evidence type="ECO:0000256" key="4">
    <source>
        <dbReference type="ARBA" id="ARBA00023242"/>
    </source>
</evidence>
<evidence type="ECO:0000313" key="5">
    <source>
        <dbReference type="Proteomes" id="UP000694867"/>
    </source>
</evidence>
<keyword evidence="5" id="KW-1185">Reference proteome</keyword>
<name>A0AAJ6QR93_9ACAR</name>
<reference evidence="6" key="1">
    <citation type="submission" date="2025-08" db="UniProtKB">
        <authorList>
            <consortium name="RefSeq"/>
        </authorList>
    </citation>
    <scope>IDENTIFICATION</scope>
</reference>
<evidence type="ECO:0000256" key="3">
    <source>
        <dbReference type="ARBA" id="ARBA00022448"/>
    </source>
</evidence>
<dbReference type="KEGG" id="goe:100905378"/>
<dbReference type="GO" id="GO:0017056">
    <property type="term" value="F:structural constituent of nuclear pore"/>
    <property type="evidence" value="ECO:0007669"/>
    <property type="project" value="TreeGrafter"/>
</dbReference>
<dbReference type="CTD" id="23165"/>
<keyword evidence="4" id="KW-0539">Nucleus</keyword>
<dbReference type="PANTHER" id="PTHR31344:SF0">
    <property type="entry name" value="NUCLEAR PORE COMPLEX PROTEIN NUP205"/>
    <property type="match status" value="1"/>
</dbReference>
<sequence>MSSLQASYFNTQCCLIWEPYKNLQSRVEAAVLREDPASLEGISNLLRQNFVNFNSLLSPPGKSPRHREIVSKGDSEGFKTSARSTDNIKVDSEFVRDALKLSDVLDLDELRAAELITRSEIQLAAFPGMPRLPLAAMLYFDGQFALATALSQITRAGGGRSWLGSIKPQARQQLDEALRNIMVREDLFGSLLARLRNFDPMNVKRNLEAHGLLAIPALHQRTLLKTIQAIEDTICETIFYWCAQQCVTTPQALNLYKLLGAKCQLTAKSFLNKPSALLLTAMLNVLDLHCLQDGVPNNVSLSLVDHPDIAERLLDALRPTSDIEFRQPEVKSILQFALTVAVNAYQLAPPRGQTPGVIQTVLEDQERLMDDALQMNVFQHMVDLIGHRQSVVHTEHYLMLSWHNLITDFIVQQPLKLQKIRMIADEVGRTSMCYQNEHGVNPPSASHNFELLLEFVSLLYRGPDNKVPEFAHILIEEFWTQEIRGHTVRVSPRLVALFNFVVLFKEYNQLLPVNMYVPYCKMLATICQSPRAAATCFKILSNQLGPLTVSLEHIFIILHTLHQKLRNDGPMGQNPQISPMEVNGLIAAQELLAAMCRSSESARVTLAEHPVYNSIMLYVSLLGCSLPTSLKAACLDVLTAFTITPENALKVWQYIEAAKLVPATAYVNVNPQPGMQMDLEEVESRNGLYPVTIAFLRLLDTLTDSPLPIIVGNSVFKNGFDPYMNYLRESVFLKFLNRNYKDSSERWIIGSLSLRIMEKILRKFSCVSDNVLFNDSATLVLKPTSENGAQLAYNLLAHLLQNGPLLRLVLRIIDEGIDVLNADETFSEKKDLETCILLSLRILQQALIQQDNFLSEVFNSHAALIVNPLDVLLRGINPRTHRSDYCSNIGRIVGYFCELPRQSLAAARVIFLLSRKSSVAEHLASVFNNDQETSTAITVGFAGALDLPSYEEPPSGKESEWSEPQIRTAIAQTILRTIQQCIEMHKVPSVAHFLLGFDIRRPLNRAALERAGYMGRPKNCLHNCLELLDLSINFPERFSESLAELCYKLVYFLCANSMTSEPVMRYLRNTENFFIRHLVSFQKKLIEPSTHASEILLQRCWFLKSLALELRMCAETNQRSMVKKIVDPLVVDDGRVTADMMQPCRRKLLRILDEIVSTSLPEVRPPTFTHFDPIAINGLLEACHYAENSGGPTLIDISALHDRLALEKMAETADISGHLGDMNDEIREIVKTAVSDNAKSRFQFARKSCMSAWRDVVEVLVCSCPPDLFGGEEKMRFLLEVTTELLTLISESRKVSDSLTAFTEVVLINTMSLNKVLMRAARIGSTSESNGYIPVNAYSGQLLIILRLIISSLQRIPPAKQLARSNIYGALLNVLRIVKGSPKANQPPRSIGERVLDSSSEQLTLQRSLMDILNSYGDNFRELICRELCSGHHVIRMLALSTLDILLFADNTDVWLQHVAQKGYLTHIVESIIQDNHEIQLFARGSQDDKPIYLFSAKMSVLRRMAQSERGARLLLDCGLINKLTEFSSFQNRLVVNSAAPRRKLEPDNDFYHRIYVPLMQLLCAIASAVHSNQDCLSQLQNFLIAHSDVILVILQQRLDNEITEQALLEISYACKVVGMAVSHDDVHQGRIRRLHDTMLSVLPWAIHLRPRRNSLGTLRFELIESLLHSCVNFLVPNIHDRKTCHLLFSPNLLANEPQFGSMPQASGLRLGLLVQSLQDFVAELKSVAEVKRKRSQKLERINEISMLELQELLPEEYQQATLDTALQRGIVKDCIEKEVETLRKQQGLVVSIVEQTLFILWRHLEYFLTQYVPVQDTSLEIFTRGTSTDSGTNVTNEEVENLRASVPNVFSDSYFRKILQVEGIVDTDGDKQKILAALVRRLKTLVRLT</sequence>
<dbReference type="GeneID" id="100905378"/>
<evidence type="ECO:0000256" key="2">
    <source>
        <dbReference type="ARBA" id="ARBA00005892"/>
    </source>
</evidence>
<dbReference type="GO" id="GO:0006999">
    <property type="term" value="P:nuclear pore organization"/>
    <property type="evidence" value="ECO:0007669"/>
    <property type="project" value="TreeGrafter"/>
</dbReference>